<evidence type="ECO:0000256" key="1">
    <source>
        <dbReference type="SAM" id="MobiDB-lite"/>
    </source>
</evidence>
<organism evidence="2 3">
    <name type="scientific">Rotaria sordida</name>
    <dbReference type="NCBI Taxonomy" id="392033"/>
    <lineage>
        <taxon>Eukaryota</taxon>
        <taxon>Metazoa</taxon>
        <taxon>Spiralia</taxon>
        <taxon>Gnathifera</taxon>
        <taxon>Rotifera</taxon>
        <taxon>Eurotatoria</taxon>
        <taxon>Bdelloidea</taxon>
        <taxon>Philodinida</taxon>
        <taxon>Philodinidae</taxon>
        <taxon>Rotaria</taxon>
    </lineage>
</organism>
<evidence type="ECO:0000313" key="2">
    <source>
        <dbReference type="EMBL" id="CAF4272573.1"/>
    </source>
</evidence>
<protein>
    <submittedName>
        <fullName evidence="2">Uncharacterized protein</fullName>
    </submittedName>
</protein>
<dbReference type="EMBL" id="CAJOBD010027663">
    <property type="protein sequence ID" value="CAF4272573.1"/>
    <property type="molecule type" value="Genomic_DNA"/>
</dbReference>
<comment type="caution">
    <text evidence="2">The sequence shown here is derived from an EMBL/GenBank/DDBJ whole genome shotgun (WGS) entry which is preliminary data.</text>
</comment>
<evidence type="ECO:0000313" key="3">
    <source>
        <dbReference type="Proteomes" id="UP000663836"/>
    </source>
</evidence>
<feature type="non-terminal residue" evidence="2">
    <location>
        <position position="1"/>
    </location>
</feature>
<feature type="compositionally biased region" description="Polar residues" evidence="1">
    <location>
        <begin position="1"/>
        <end position="12"/>
    </location>
</feature>
<reference evidence="2" key="1">
    <citation type="submission" date="2021-02" db="EMBL/GenBank/DDBJ databases">
        <authorList>
            <person name="Nowell W R."/>
        </authorList>
    </citation>
    <scope>NUCLEOTIDE SEQUENCE</scope>
</reference>
<proteinExistence type="predicted"/>
<accession>A0A820G4L2</accession>
<name>A0A820G4L2_9BILA</name>
<feature type="region of interest" description="Disordered" evidence="1">
    <location>
        <begin position="1"/>
        <end position="35"/>
    </location>
</feature>
<dbReference type="Proteomes" id="UP000663836">
    <property type="component" value="Unassembled WGS sequence"/>
</dbReference>
<feature type="compositionally biased region" description="Low complexity" evidence="1">
    <location>
        <begin position="20"/>
        <end position="35"/>
    </location>
</feature>
<sequence>DILSSRPTTSYRDLTDDHSLSSSSSPPPLSNLSLNEPKIFDENIEEEQENNTSSKETFYNQIIPYPIVNNCESTHKNLLMKNN</sequence>
<dbReference type="AlphaFoldDB" id="A0A820G4L2"/>
<gene>
    <name evidence="2" type="ORF">JBS370_LOCUS39485</name>
</gene>